<dbReference type="EMBL" id="HG994588">
    <property type="protein sequence ID" value="CAF3033539.1"/>
    <property type="molecule type" value="Genomic_DNA"/>
</dbReference>
<reference evidence="1" key="1">
    <citation type="submission" date="2021-02" db="EMBL/GenBank/DDBJ databases">
        <authorList>
            <person name="Bekaert M."/>
        </authorList>
    </citation>
    <scope>NUCLEOTIDE SEQUENCE</scope>
    <source>
        <strain evidence="1">IoA-00</strain>
    </source>
</reference>
<dbReference type="Proteomes" id="UP000675881">
    <property type="component" value="Chromosome 9"/>
</dbReference>
<evidence type="ECO:0000313" key="1">
    <source>
        <dbReference type="EMBL" id="CAF3033539.1"/>
    </source>
</evidence>
<organism evidence="1 2">
    <name type="scientific">Lepeophtheirus salmonis</name>
    <name type="common">Salmon louse</name>
    <name type="synonym">Caligus salmonis</name>
    <dbReference type="NCBI Taxonomy" id="72036"/>
    <lineage>
        <taxon>Eukaryota</taxon>
        <taxon>Metazoa</taxon>
        <taxon>Ecdysozoa</taxon>
        <taxon>Arthropoda</taxon>
        <taxon>Crustacea</taxon>
        <taxon>Multicrustacea</taxon>
        <taxon>Hexanauplia</taxon>
        <taxon>Copepoda</taxon>
        <taxon>Siphonostomatoida</taxon>
        <taxon>Caligidae</taxon>
        <taxon>Lepeophtheirus</taxon>
    </lineage>
</organism>
<keyword evidence="2" id="KW-1185">Reference proteome</keyword>
<accession>A0A7R8D5D8</accession>
<protein>
    <submittedName>
        <fullName evidence="1">(salmon louse) hypothetical protein</fullName>
    </submittedName>
</protein>
<sequence>MNCVQPEDVRMTSNCLRKESLGVLSARLSQYDMLFSTFDYSTEHIKGTNNLTADVFSRLQDDYVMLEEDPKGTVMVQPFSQLETAESSILGNAPNDRELLEAIEAARSGDGNM</sequence>
<dbReference type="AlphaFoldDB" id="A0A7R8D5D8"/>
<evidence type="ECO:0000313" key="2">
    <source>
        <dbReference type="Proteomes" id="UP000675881"/>
    </source>
</evidence>
<proteinExistence type="predicted"/>
<name>A0A7R8D5D8_LEPSM</name>
<gene>
    <name evidence="1" type="ORF">LSAA_14564</name>
</gene>